<feature type="transmembrane region" description="Helical" evidence="1">
    <location>
        <begin position="33"/>
        <end position="55"/>
    </location>
</feature>
<evidence type="ECO:0000259" key="2">
    <source>
        <dbReference type="Pfam" id="PF25842"/>
    </source>
</evidence>
<dbReference type="EMBL" id="JARULN010000006">
    <property type="protein sequence ID" value="MDG5754161.1"/>
    <property type="molecule type" value="Genomic_DNA"/>
</dbReference>
<dbReference type="Gene3D" id="2.40.50.140">
    <property type="entry name" value="Nucleic acid-binding proteins"/>
    <property type="match status" value="1"/>
</dbReference>
<protein>
    <recommendedName>
        <fullName evidence="2">Membrane protein NfeD2 N-terminal transmembrane domain-containing protein</fullName>
    </recommendedName>
</protein>
<reference evidence="3 4" key="1">
    <citation type="submission" date="2023-04" db="EMBL/GenBank/DDBJ databases">
        <title>Ectobacillus antri isolated from activated sludge.</title>
        <authorList>
            <person name="Yan P."/>
            <person name="Liu X."/>
        </authorList>
    </citation>
    <scope>NUCLEOTIDE SEQUENCE [LARGE SCALE GENOMIC DNA]</scope>
    <source>
        <strain evidence="3 4">C18H</strain>
    </source>
</reference>
<dbReference type="InterPro" id="IPR012340">
    <property type="entry name" value="NA-bd_OB-fold"/>
</dbReference>
<dbReference type="RefSeq" id="WP_278018184.1">
    <property type="nucleotide sequence ID" value="NZ_JARRRY010000005.1"/>
</dbReference>
<gene>
    <name evidence="3" type="ORF">P6P90_09270</name>
</gene>
<dbReference type="Pfam" id="PF25842">
    <property type="entry name" value="NfeD_TM"/>
    <property type="match status" value="1"/>
</dbReference>
<feature type="transmembrane region" description="Helical" evidence="1">
    <location>
        <begin position="67"/>
        <end position="87"/>
    </location>
</feature>
<feature type="domain" description="Membrane protein NfeD2 N-terminal transmembrane" evidence="2">
    <location>
        <begin position="3"/>
        <end position="95"/>
    </location>
</feature>
<evidence type="ECO:0000313" key="3">
    <source>
        <dbReference type="EMBL" id="MDG5754161.1"/>
    </source>
</evidence>
<keyword evidence="1" id="KW-0812">Transmembrane</keyword>
<feature type="transmembrane region" description="Helical" evidence="1">
    <location>
        <begin position="9"/>
        <end position="27"/>
    </location>
</feature>
<dbReference type="InterPro" id="IPR058653">
    <property type="entry name" value="NfeD2_TM"/>
</dbReference>
<name>A0ABT6H706_9BACI</name>
<keyword evidence="1" id="KW-0472">Membrane</keyword>
<evidence type="ECO:0000256" key="1">
    <source>
        <dbReference type="SAM" id="Phobius"/>
    </source>
</evidence>
<comment type="caution">
    <text evidence="3">The sequence shown here is derived from an EMBL/GenBank/DDBJ whole genome shotgun (WGS) entry which is preliminary data.</text>
</comment>
<proteinExistence type="predicted"/>
<sequence length="178" mass="19143">MLAIDWQTVYLYGLLIAGGGTLLYALFGDIWDAVHPISPIAVLSFFAVLSGSGYILQSITMLSSELILMLSAVIALVLVTCMMLFVIKPLSKAEQSNIVRMNDFIGTFGEVSIAIPEQGLGEIILTRSTGIQNMSAKSVNNEYIPSGTKVLVSDVKDGIVMVLPVPKHLLPNMRNGGK</sequence>
<keyword evidence="4" id="KW-1185">Reference proteome</keyword>
<dbReference type="Proteomes" id="UP001218246">
    <property type="component" value="Unassembled WGS sequence"/>
</dbReference>
<evidence type="ECO:0000313" key="4">
    <source>
        <dbReference type="Proteomes" id="UP001218246"/>
    </source>
</evidence>
<organism evidence="3 4">
    <name type="scientific">Ectobacillus antri</name>
    <dbReference type="NCBI Taxonomy" id="2486280"/>
    <lineage>
        <taxon>Bacteria</taxon>
        <taxon>Bacillati</taxon>
        <taxon>Bacillota</taxon>
        <taxon>Bacilli</taxon>
        <taxon>Bacillales</taxon>
        <taxon>Bacillaceae</taxon>
        <taxon>Ectobacillus</taxon>
    </lineage>
</organism>
<keyword evidence="1" id="KW-1133">Transmembrane helix</keyword>
<accession>A0ABT6H706</accession>